<dbReference type="EMBL" id="HBIW01005761">
    <property type="protein sequence ID" value="CAE0689325.1"/>
    <property type="molecule type" value="Transcribed_RNA"/>
</dbReference>
<dbReference type="InterPro" id="IPR000330">
    <property type="entry name" value="SNF2_N"/>
</dbReference>
<feature type="region of interest" description="Disordered" evidence="1">
    <location>
        <begin position="240"/>
        <end position="279"/>
    </location>
</feature>
<dbReference type="PROSITE" id="PS51192">
    <property type="entry name" value="HELICASE_ATP_BIND_1"/>
    <property type="match status" value="1"/>
</dbReference>
<name>A0A7S4E432_9STRA</name>
<proteinExistence type="predicted"/>
<dbReference type="GO" id="GO:0005524">
    <property type="term" value="F:ATP binding"/>
    <property type="evidence" value="ECO:0007669"/>
    <property type="project" value="InterPro"/>
</dbReference>
<feature type="compositionally biased region" description="Basic and acidic residues" evidence="1">
    <location>
        <begin position="240"/>
        <end position="257"/>
    </location>
</feature>
<evidence type="ECO:0000313" key="3">
    <source>
        <dbReference type="EMBL" id="CAE0689325.1"/>
    </source>
</evidence>
<dbReference type="InterPro" id="IPR014001">
    <property type="entry name" value="Helicase_ATP-bd"/>
</dbReference>
<evidence type="ECO:0000256" key="1">
    <source>
        <dbReference type="SAM" id="MobiDB-lite"/>
    </source>
</evidence>
<gene>
    <name evidence="3" type="ORF">PCAL00307_LOCUS4759</name>
</gene>
<feature type="domain" description="Helicase ATP-binding" evidence="2">
    <location>
        <begin position="322"/>
        <end position="401"/>
    </location>
</feature>
<evidence type="ECO:0000259" key="2">
    <source>
        <dbReference type="PROSITE" id="PS51192"/>
    </source>
</evidence>
<protein>
    <recommendedName>
        <fullName evidence="2">Helicase ATP-binding domain-containing protein</fullName>
    </recommendedName>
</protein>
<dbReference type="SUPFAM" id="SSF52540">
    <property type="entry name" value="P-loop containing nucleoside triphosphate hydrolases"/>
    <property type="match status" value="1"/>
</dbReference>
<sequence>MASDGDQTRARGAEFTTKPLFMVTRRHQQWQQPQDCPLLIERVDDVQETPSDFTSFQRQGLRQLQQNASRTQLGQPYPLPDPQNARFPPWFASLPSHDVLDVDQYHAPWRHPHKCKETRALEREERRRRTDQEDWRRRTQAKFMRQLLAHREDVMKRGRATRADAARCARGCKQKLAQEERGREAEETRTARKRLQALRAHDMASYAKLVEEAKNHRLKFLLEQTDGYIRQITSQVSSLRREEEGLERRAKERKAAKEGTSLDTEEKREENGFAIDNDEEHRDATKDYYKVTHAVGEEVRQPKCLVGGRLKEYQLAGLTWLVSLHNNRLNGILADEMGLGKTIQTIALLAHLLERGVPGPFLVVAPLSTLSNWSHEFAKWSLASVLFIVAAPRRHESPCVS</sequence>
<organism evidence="3">
    <name type="scientific">Pelagomonas calceolata</name>
    <dbReference type="NCBI Taxonomy" id="35677"/>
    <lineage>
        <taxon>Eukaryota</taxon>
        <taxon>Sar</taxon>
        <taxon>Stramenopiles</taxon>
        <taxon>Ochrophyta</taxon>
        <taxon>Pelagophyceae</taxon>
        <taxon>Pelagomonadales</taxon>
        <taxon>Pelagomonadaceae</taxon>
        <taxon>Pelagomonas</taxon>
    </lineage>
</organism>
<accession>A0A7S4E432</accession>
<dbReference type="Pfam" id="PF00176">
    <property type="entry name" value="SNF2-rel_dom"/>
    <property type="match status" value="1"/>
</dbReference>
<dbReference type="InterPro" id="IPR038718">
    <property type="entry name" value="SNF2-like_sf"/>
</dbReference>
<dbReference type="Gene3D" id="3.40.50.10810">
    <property type="entry name" value="Tandem AAA-ATPase domain"/>
    <property type="match status" value="1"/>
</dbReference>
<reference evidence="3" key="1">
    <citation type="submission" date="2021-01" db="EMBL/GenBank/DDBJ databases">
        <authorList>
            <person name="Corre E."/>
            <person name="Pelletier E."/>
            <person name="Niang G."/>
            <person name="Scheremetjew M."/>
            <person name="Finn R."/>
            <person name="Kale V."/>
            <person name="Holt S."/>
            <person name="Cochrane G."/>
            <person name="Meng A."/>
            <person name="Brown T."/>
            <person name="Cohen L."/>
        </authorList>
    </citation>
    <scope>NUCLEOTIDE SEQUENCE</scope>
    <source>
        <strain evidence="3">CCMP1756</strain>
    </source>
</reference>
<dbReference type="PANTHER" id="PTHR10799">
    <property type="entry name" value="SNF2/RAD54 HELICASE FAMILY"/>
    <property type="match status" value="1"/>
</dbReference>
<dbReference type="AlphaFoldDB" id="A0A7S4E432"/>
<dbReference type="InterPro" id="IPR027417">
    <property type="entry name" value="P-loop_NTPase"/>
</dbReference>